<sequence length="486" mass="53324">MARLNFATLADLPADVKQPQYDVNATTSGIVHIGPGAFHRAHQAVYTDLAMAHGGNWRIDGVSMRSKTLKEKLAEQDNLYALVVLDNEPYTQIIGSVNHVFVLADDRDAIMASLTAPTTHIISTTITEKGYCLDNQGNLDASHPDIVHDKDFPEEPVSAIGLIVAALAKRKATGTDEVTVISCDNLSDNGSKLGAAVVAFAELQDSELAAWIKANICFPNTMVDSITPATDEALVSQTSAALGVTDEWPIQREAFTQWVVEDKFSGPRPAWEKVGVTFTDDVHMFEKAKLRVLNGTHSTLAYVGSLLNIDTVFEAISKPEIEAFIRRLLTEEILPTIEVGDKMDLPAYADDILNRYHNRHIRHMLSQIAWDGSQKLPFRILNTVRDQIKTGGSIKQLSVPIAAWILFIAKRQQAGETITDPKAEQLFSLAKAHAGDVTALTNAVLDLHDVFAELTDNQDFRQAVHVQVSKLETISVENMAQQLGEL</sequence>
<evidence type="ECO:0000313" key="5">
    <source>
        <dbReference type="Proteomes" id="UP000175691"/>
    </source>
</evidence>
<dbReference type="SUPFAM" id="SSF51735">
    <property type="entry name" value="NAD(P)-binding Rossmann-fold domains"/>
    <property type="match status" value="1"/>
</dbReference>
<proteinExistence type="predicted"/>
<dbReference type="SUPFAM" id="SSF48179">
    <property type="entry name" value="6-phosphogluconate dehydrogenase C-terminal domain-like"/>
    <property type="match status" value="1"/>
</dbReference>
<dbReference type="Gene3D" id="1.10.1040.10">
    <property type="entry name" value="N-(1-d-carboxylethyl)-l-norvaline Dehydrogenase, domain 2"/>
    <property type="match status" value="1"/>
</dbReference>
<name>A0A1E7Z9R9_9ALTE</name>
<feature type="domain" description="Mannitol dehydrogenase N-terminal" evidence="2">
    <location>
        <begin position="29"/>
        <end position="273"/>
    </location>
</feature>
<comment type="caution">
    <text evidence="4">The sequence shown here is derived from an EMBL/GenBank/DDBJ whole genome shotgun (WGS) entry which is preliminary data.</text>
</comment>
<evidence type="ECO:0000313" key="4">
    <source>
        <dbReference type="EMBL" id="OFC70270.1"/>
    </source>
</evidence>
<protein>
    <submittedName>
        <fullName evidence="4">Mannitol dehydrogenase</fullName>
    </submittedName>
</protein>
<dbReference type="Pfam" id="PF08125">
    <property type="entry name" value="Mannitol_dh_C"/>
    <property type="match status" value="1"/>
</dbReference>
<dbReference type="PANTHER" id="PTHR43362:SF1">
    <property type="entry name" value="MANNITOL DEHYDROGENASE 2-RELATED"/>
    <property type="match status" value="1"/>
</dbReference>
<dbReference type="RefSeq" id="WP_070125913.1">
    <property type="nucleotide sequence ID" value="NZ_MDHN01000029.1"/>
</dbReference>
<dbReference type="InterPro" id="IPR008927">
    <property type="entry name" value="6-PGluconate_DH-like_C_sf"/>
</dbReference>
<keyword evidence="1" id="KW-0560">Oxidoreductase</keyword>
<reference evidence="4 5" key="1">
    <citation type="submission" date="2016-08" db="EMBL/GenBank/DDBJ databases">
        <authorList>
            <person name="Seilhamer J.J."/>
        </authorList>
    </citation>
    <scope>NUCLEOTIDE SEQUENCE [LARGE SCALE GENOMIC DNA]</scope>
    <source>
        <strain evidence="4 5">KCTC 42603</strain>
    </source>
</reference>
<dbReference type="InterPro" id="IPR000669">
    <property type="entry name" value="Mannitol_DH"/>
</dbReference>
<evidence type="ECO:0000259" key="2">
    <source>
        <dbReference type="Pfam" id="PF01232"/>
    </source>
</evidence>
<keyword evidence="5" id="KW-1185">Reference proteome</keyword>
<feature type="domain" description="Mannitol dehydrogenase C-terminal" evidence="3">
    <location>
        <begin position="281"/>
        <end position="470"/>
    </location>
</feature>
<gene>
    <name evidence="4" type="ORF">BFC18_13900</name>
</gene>
<dbReference type="InterPro" id="IPR013131">
    <property type="entry name" value="Mannitol_DH_N"/>
</dbReference>
<dbReference type="OrthoDB" id="271711at2"/>
<dbReference type="STRING" id="1656094.BFC18_13900"/>
<dbReference type="GO" id="GO:0016616">
    <property type="term" value="F:oxidoreductase activity, acting on the CH-OH group of donors, NAD or NADP as acceptor"/>
    <property type="evidence" value="ECO:0007669"/>
    <property type="project" value="TreeGrafter"/>
</dbReference>
<accession>A0A1E7Z9R9</accession>
<dbReference type="PRINTS" id="PR00084">
    <property type="entry name" value="MTLDHDRGNASE"/>
</dbReference>
<dbReference type="Pfam" id="PF01232">
    <property type="entry name" value="Mannitol_dh"/>
    <property type="match status" value="1"/>
</dbReference>
<dbReference type="InterPro" id="IPR013328">
    <property type="entry name" value="6PGD_dom2"/>
</dbReference>
<evidence type="ECO:0000259" key="3">
    <source>
        <dbReference type="Pfam" id="PF08125"/>
    </source>
</evidence>
<dbReference type="Proteomes" id="UP000175691">
    <property type="component" value="Unassembled WGS sequence"/>
</dbReference>
<evidence type="ECO:0000256" key="1">
    <source>
        <dbReference type="ARBA" id="ARBA00023002"/>
    </source>
</evidence>
<dbReference type="InterPro" id="IPR050988">
    <property type="entry name" value="Mannitol_DH/Oxidoreductase"/>
</dbReference>
<dbReference type="Gene3D" id="3.40.50.720">
    <property type="entry name" value="NAD(P)-binding Rossmann-like Domain"/>
    <property type="match status" value="1"/>
</dbReference>
<dbReference type="EMBL" id="MDHN01000029">
    <property type="protein sequence ID" value="OFC70270.1"/>
    <property type="molecule type" value="Genomic_DNA"/>
</dbReference>
<organism evidence="4 5">
    <name type="scientific">Alteromonas confluentis</name>
    <dbReference type="NCBI Taxonomy" id="1656094"/>
    <lineage>
        <taxon>Bacteria</taxon>
        <taxon>Pseudomonadati</taxon>
        <taxon>Pseudomonadota</taxon>
        <taxon>Gammaproteobacteria</taxon>
        <taxon>Alteromonadales</taxon>
        <taxon>Alteromonadaceae</taxon>
        <taxon>Alteromonas/Salinimonas group</taxon>
        <taxon>Alteromonas</taxon>
    </lineage>
</organism>
<dbReference type="PANTHER" id="PTHR43362">
    <property type="entry name" value="MANNITOL DEHYDROGENASE DSF1-RELATED"/>
    <property type="match status" value="1"/>
</dbReference>
<dbReference type="InterPro" id="IPR013118">
    <property type="entry name" value="Mannitol_DH_C"/>
</dbReference>
<dbReference type="InterPro" id="IPR036291">
    <property type="entry name" value="NAD(P)-bd_dom_sf"/>
</dbReference>
<dbReference type="AlphaFoldDB" id="A0A1E7Z9R9"/>